<dbReference type="Proteomes" id="UP000094565">
    <property type="component" value="Chromosome 2"/>
</dbReference>
<name>A0A1B2JD23_PICPA</name>
<dbReference type="Gene3D" id="3.40.630.30">
    <property type="match status" value="1"/>
</dbReference>
<dbReference type="InterPro" id="IPR016181">
    <property type="entry name" value="Acyl_CoA_acyltransferase"/>
</dbReference>
<dbReference type="EMBL" id="CP014585">
    <property type="protein sequence ID" value="ANZ75725.1"/>
    <property type="molecule type" value="Genomic_DNA"/>
</dbReference>
<organism evidence="2 3">
    <name type="scientific">Komagataella pastoris</name>
    <name type="common">Yeast</name>
    <name type="synonym">Pichia pastoris</name>
    <dbReference type="NCBI Taxonomy" id="4922"/>
    <lineage>
        <taxon>Eukaryota</taxon>
        <taxon>Fungi</taxon>
        <taxon>Dikarya</taxon>
        <taxon>Ascomycota</taxon>
        <taxon>Saccharomycotina</taxon>
        <taxon>Pichiomycetes</taxon>
        <taxon>Pichiales</taxon>
        <taxon>Pichiaceae</taxon>
        <taxon>Komagataella</taxon>
    </lineage>
</organism>
<dbReference type="PANTHER" id="PTHR43138">
    <property type="entry name" value="ACETYLTRANSFERASE, GNAT FAMILY"/>
    <property type="match status" value="1"/>
</dbReference>
<evidence type="ECO:0000313" key="2">
    <source>
        <dbReference type="EMBL" id="ANZ75725.1"/>
    </source>
</evidence>
<sequence>MSSTLDPELITSSITVYPFQSSGQIPKRLLQQIHHLLNYEVEQGDTYPQKEPLDDEQFFNYYTPNFVAVALRGDFRDISIESLQGIEDFSEIFLGSFYIKPNYVGRCSHICNGGFLVHPSARGEGLGSKMGKVYLKWAPKLGYTYSIFNLVFESNTASCRIWDKLGFNKIGVIPRAANLKGHSKNVNAIIYGRCLICEAGCTCDMDLS</sequence>
<dbReference type="CDD" id="cd04301">
    <property type="entry name" value="NAT_SF"/>
    <property type="match status" value="1"/>
</dbReference>
<dbReference type="Pfam" id="PF00583">
    <property type="entry name" value="Acetyltransf_1"/>
    <property type="match status" value="1"/>
</dbReference>
<accession>A0A1B2JD23</accession>
<dbReference type="PANTHER" id="PTHR43138:SF1">
    <property type="entry name" value="N-ACETYLTRANSFERASE ACA1"/>
    <property type="match status" value="1"/>
</dbReference>
<evidence type="ECO:0000259" key="1">
    <source>
        <dbReference type="PROSITE" id="PS51186"/>
    </source>
</evidence>
<dbReference type="GO" id="GO:0016747">
    <property type="term" value="F:acyltransferase activity, transferring groups other than amino-acyl groups"/>
    <property type="evidence" value="ECO:0007669"/>
    <property type="project" value="InterPro"/>
</dbReference>
<reference evidence="2 3" key="1">
    <citation type="submission" date="2016-02" db="EMBL/GenBank/DDBJ databases">
        <title>Comparative genomic and transcriptomic foundation for Pichia pastoris.</title>
        <authorList>
            <person name="Love K.R."/>
            <person name="Shah K.A."/>
            <person name="Whittaker C.A."/>
            <person name="Wu J."/>
            <person name="Bartlett M.C."/>
            <person name="Ma D."/>
            <person name="Leeson R.L."/>
            <person name="Priest M."/>
            <person name="Young S.K."/>
            <person name="Love J.C."/>
        </authorList>
    </citation>
    <scope>NUCLEOTIDE SEQUENCE [LARGE SCALE GENOMIC DNA]</scope>
    <source>
        <strain evidence="2 3">ATCC 28485</strain>
    </source>
</reference>
<dbReference type="InterPro" id="IPR000182">
    <property type="entry name" value="GNAT_dom"/>
</dbReference>
<feature type="domain" description="N-acetyltransferase" evidence="1">
    <location>
        <begin position="45"/>
        <end position="196"/>
    </location>
</feature>
<protein>
    <submittedName>
        <fullName evidence="2">BA75_02015T0</fullName>
    </submittedName>
</protein>
<gene>
    <name evidence="2" type="ORF">ATY40_BA7502015</name>
</gene>
<dbReference type="GO" id="GO:0005634">
    <property type="term" value="C:nucleus"/>
    <property type="evidence" value="ECO:0007669"/>
    <property type="project" value="TreeGrafter"/>
</dbReference>
<dbReference type="OrthoDB" id="10264707at2759"/>
<keyword evidence="3" id="KW-1185">Reference proteome</keyword>
<dbReference type="InterPro" id="IPR052742">
    <property type="entry name" value="Mito_N-acetyltransferase"/>
</dbReference>
<dbReference type="PROSITE" id="PS51186">
    <property type="entry name" value="GNAT"/>
    <property type="match status" value="1"/>
</dbReference>
<proteinExistence type="predicted"/>
<dbReference type="SUPFAM" id="SSF55729">
    <property type="entry name" value="Acyl-CoA N-acyltransferases (Nat)"/>
    <property type="match status" value="1"/>
</dbReference>
<evidence type="ECO:0000313" key="3">
    <source>
        <dbReference type="Proteomes" id="UP000094565"/>
    </source>
</evidence>
<dbReference type="AlphaFoldDB" id="A0A1B2JD23"/>